<dbReference type="SUPFAM" id="SSF54695">
    <property type="entry name" value="POZ domain"/>
    <property type="match status" value="1"/>
</dbReference>
<keyword evidence="2" id="KW-0479">Metal-binding</keyword>
<dbReference type="SUPFAM" id="SSF57667">
    <property type="entry name" value="beta-beta-alpha zinc fingers"/>
    <property type="match status" value="2"/>
</dbReference>
<gene>
    <name evidence="10" type="ORF">MCOR_3362</name>
</gene>
<dbReference type="GO" id="GO:0008270">
    <property type="term" value="F:zinc ion binding"/>
    <property type="evidence" value="ECO:0007669"/>
    <property type="project" value="UniProtKB-KW"/>
</dbReference>
<comment type="subcellular location">
    <subcellularLocation>
        <location evidence="1">Nucleus</location>
    </subcellularLocation>
</comment>
<feature type="domain" description="C2H2-type" evidence="9">
    <location>
        <begin position="530"/>
        <end position="557"/>
    </location>
</feature>
<dbReference type="PROSITE" id="PS00028">
    <property type="entry name" value="ZINC_FINGER_C2H2_1"/>
    <property type="match status" value="4"/>
</dbReference>
<proteinExistence type="predicted"/>
<keyword evidence="5" id="KW-0862">Zinc</keyword>
<dbReference type="InterPro" id="IPR011333">
    <property type="entry name" value="SKP1/BTB/POZ_sf"/>
</dbReference>
<evidence type="ECO:0008006" key="12">
    <source>
        <dbReference type="Google" id="ProtNLM"/>
    </source>
</evidence>
<sequence>MAEIFLKEDRYGEKLLKTLDTLRKERKWIDFYIETKTGLVPVHRIVLAASEICHLQSQVYLYQGVNTLDLTDFNKKIVEIFISYLYTGEVKLVGESDIRDFIDLCKKIDFKTVLLHKEIHHYNCIKWKLDGSKSELRNQCTSDKLRANYANHDNSKDTENDTYPSKVTSPLDENFTCLSEESINALNPHTVFMTTTVNGQIFVKKDSNVSTNHSDKNVSSTNVNEETFDHFKSHESTQKADFSEVLEIKQEPKTFDGPDIEMSESTQNEDLPIFYEIKIEPTGEEESDIEMPEFADIQNTHFSTENKVQNSQKSLLSYKKSTFKRTKTSPDTRKLMSTKEVEMNQEETSVDFKIKGAELGEACGNCDNKQMEMGGNQDDMIIKKEQENLDSNITRTLVKTTQSKLKKDNIRPHYLCQHCNYITHDKSDYSKHTSQHTDKTYMYIVPRKSTDLIKAPGIKRPTMNQSIEKSPTKVERLSKNSSDQVFSFLKTLPANQSSWQISCEECGKTFRSKFGHTLHIKNKHNMDYKHLCSVCGKGFNQAIQYRHHCRRHQHQIKVDKCPLCKTEFIGLGSLKRHLETCSKSGSYPHLCDICGSGFSTKGKLQEHYKGKHEEPRYTCWICYKKFNWRSSLKAHFRCKHKGFDLHTEPA</sequence>
<dbReference type="InterPro" id="IPR036236">
    <property type="entry name" value="Znf_C2H2_sf"/>
</dbReference>
<evidence type="ECO:0000259" key="8">
    <source>
        <dbReference type="PROSITE" id="PS50097"/>
    </source>
</evidence>
<feature type="domain" description="BTB" evidence="8">
    <location>
        <begin position="29"/>
        <end position="94"/>
    </location>
</feature>
<keyword evidence="4 7" id="KW-0863">Zinc-finger</keyword>
<name>A0A6J8A353_MYTCO</name>
<dbReference type="EMBL" id="CACVKT020000584">
    <property type="protein sequence ID" value="CAC5361132.1"/>
    <property type="molecule type" value="Genomic_DNA"/>
</dbReference>
<dbReference type="GO" id="GO:0000981">
    <property type="term" value="F:DNA-binding transcription factor activity, RNA polymerase II-specific"/>
    <property type="evidence" value="ECO:0007669"/>
    <property type="project" value="TreeGrafter"/>
</dbReference>
<dbReference type="AlphaFoldDB" id="A0A6J8A353"/>
<feature type="domain" description="C2H2-type" evidence="9">
    <location>
        <begin position="589"/>
        <end position="617"/>
    </location>
</feature>
<dbReference type="PANTHER" id="PTHR24394:SF29">
    <property type="entry name" value="MYONEURIN"/>
    <property type="match status" value="1"/>
</dbReference>
<evidence type="ECO:0000256" key="3">
    <source>
        <dbReference type="ARBA" id="ARBA00022737"/>
    </source>
</evidence>
<dbReference type="PROSITE" id="PS50157">
    <property type="entry name" value="ZINC_FINGER_C2H2_2"/>
    <property type="match status" value="4"/>
</dbReference>
<keyword evidence="6" id="KW-0539">Nucleus</keyword>
<feature type="domain" description="C2H2-type" evidence="9">
    <location>
        <begin position="617"/>
        <end position="642"/>
    </location>
</feature>
<keyword evidence="11" id="KW-1185">Reference proteome</keyword>
<dbReference type="InterPro" id="IPR013087">
    <property type="entry name" value="Znf_C2H2_type"/>
</dbReference>
<dbReference type="OrthoDB" id="6094194at2759"/>
<protein>
    <recommendedName>
        <fullName evidence="12">KRAB</fullName>
    </recommendedName>
</protein>
<dbReference type="Pfam" id="PF00651">
    <property type="entry name" value="BTB"/>
    <property type="match status" value="1"/>
</dbReference>
<evidence type="ECO:0000256" key="1">
    <source>
        <dbReference type="ARBA" id="ARBA00004123"/>
    </source>
</evidence>
<dbReference type="Gene3D" id="3.30.710.10">
    <property type="entry name" value="Potassium Channel Kv1.1, Chain A"/>
    <property type="match status" value="1"/>
</dbReference>
<dbReference type="CDD" id="cd18186">
    <property type="entry name" value="BTB_POZ_ZBTB_KLHL-like"/>
    <property type="match status" value="1"/>
</dbReference>
<organism evidence="10 11">
    <name type="scientific">Mytilus coruscus</name>
    <name type="common">Sea mussel</name>
    <dbReference type="NCBI Taxonomy" id="42192"/>
    <lineage>
        <taxon>Eukaryota</taxon>
        <taxon>Metazoa</taxon>
        <taxon>Spiralia</taxon>
        <taxon>Lophotrochozoa</taxon>
        <taxon>Mollusca</taxon>
        <taxon>Bivalvia</taxon>
        <taxon>Autobranchia</taxon>
        <taxon>Pteriomorphia</taxon>
        <taxon>Mytilida</taxon>
        <taxon>Mytiloidea</taxon>
        <taxon>Mytilidae</taxon>
        <taxon>Mytilinae</taxon>
        <taxon>Mytilus</taxon>
    </lineage>
</organism>
<dbReference type="PROSITE" id="PS50097">
    <property type="entry name" value="BTB"/>
    <property type="match status" value="1"/>
</dbReference>
<dbReference type="GO" id="GO:0005634">
    <property type="term" value="C:nucleus"/>
    <property type="evidence" value="ECO:0007669"/>
    <property type="project" value="UniProtKB-SubCell"/>
</dbReference>
<evidence type="ECO:0000313" key="11">
    <source>
        <dbReference type="Proteomes" id="UP000507470"/>
    </source>
</evidence>
<evidence type="ECO:0000256" key="4">
    <source>
        <dbReference type="ARBA" id="ARBA00022771"/>
    </source>
</evidence>
<feature type="domain" description="C2H2-type" evidence="9">
    <location>
        <begin position="501"/>
        <end position="529"/>
    </location>
</feature>
<evidence type="ECO:0000259" key="9">
    <source>
        <dbReference type="PROSITE" id="PS50157"/>
    </source>
</evidence>
<dbReference type="PANTHER" id="PTHR24394">
    <property type="entry name" value="ZINC FINGER PROTEIN"/>
    <property type="match status" value="1"/>
</dbReference>
<evidence type="ECO:0000256" key="2">
    <source>
        <dbReference type="ARBA" id="ARBA00022723"/>
    </source>
</evidence>
<dbReference type="Proteomes" id="UP000507470">
    <property type="component" value="Unassembled WGS sequence"/>
</dbReference>
<evidence type="ECO:0000256" key="5">
    <source>
        <dbReference type="ARBA" id="ARBA00022833"/>
    </source>
</evidence>
<dbReference type="Gene3D" id="3.30.160.60">
    <property type="entry name" value="Classic Zinc Finger"/>
    <property type="match status" value="2"/>
</dbReference>
<accession>A0A6J8A353</accession>
<dbReference type="InterPro" id="IPR000210">
    <property type="entry name" value="BTB/POZ_dom"/>
</dbReference>
<evidence type="ECO:0000256" key="6">
    <source>
        <dbReference type="ARBA" id="ARBA00023242"/>
    </source>
</evidence>
<keyword evidence="3" id="KW-0677">Repeat</keyword>
<evidence type="ECO:0000313" key="10">
    <source>
        <dbReference type="EMBL" id="CAC5361132.1"/>
    </source>
</evidence>
<dbReference type="SMART" id="SM00355">
    <property type="entry name" value="ZnF_C2H2"/>
    <property type="match status" value="5"/>
</dbReference>
<reference evidence="10 11" key="1">
    <citation type="submission" date="2020-06" db="EMBL/GenBank/DDBJ databases">
        <authorList>
            <person name="Li R."/>
            <person name="Bekaert M."/>
        </authorList>
    </citation>
    <scope>NUCLEOTIDE SEQUENCE [LARGE SCALE GENOMIC DNA]</scope>
    <source>
        <strain evidence="11">wild</strain>
    </source>
</reference>
<evidence type="ECO:0000256" key="7">
    <source>
        <dbReference type="PROSITE-ProRule" id="PRU00042"/>
    </source>
</evidence>